<reference evidence="2" key="1">
    <citation type="submission" date="2014-11" db="EMBL/GenBank/DDBJ databases">
        <authorList>
            <person name="Amaro Gonzalez C."/>
        </authorList>
    </citation>
    <scope>NUCLEOTIDE SEQUENCE</scope>
</reference>
<proteinExistence type="predicted"/>
<organism evidence="2">
    <name type="scientific">Anguilla anguilla</name>
    <name type="common">European freshwater eel</name>
    <name type="synonym">Muraena anguilla</name>
    <dbReference type="NCBI Taxonomy" id="7936"/>
    <lineage>
        <taxon>Eukaryota</taxon>
        <taxon>Metazoa</taxon>
        <taxon>Chordata</taxon>
        <taxon>Craniata</taxon>
        <taxon>Vertebrata</taxon>
        <taxon>Euteleostomi</taxon>
        <taxon>Actinopterygii</taxon>
        <taxon>Neopterygii</taxon>
        <taxon>Teleostei</taxon>
        <taxon>Anguilliformes</taxon>
        <taxon>Anguillidae</taxon>
        <taxon>Anguilla</taxon>
    </lineage>
</organism>
<reference evidence="2" key="2">
    <citation type="journal article" date="2015" name="Fish Shellfish Immunol.">
        <title>Early steps in the European eel (Anguilla anguilla)-Vibrio vulnificus interaction in the gills: Role of the RtxA13 toxin.</title>
        <authorList>
            <person name="Callol A."/>
            <person name="Pajuelo D."/>
            <person name="Ebbesson L."/>
            <person name="Teles M."/>
            <person name="MacKenzie S."/>
            <person name="Amaro C."/>
        </authorList>
    </citation>
    <scope>NUCLEOTIDE SEQUENCE</scope>
</reference>
<accession>A0A0E9UV44</accession>
<sequence length="54" mass="5952">MATMRRYLGCVPLLFSTHLLCSTPPLPLISYLEACGGKEGSFKPPCQYSSVHFC</sequence>
<feature type="signal peptide" evidence="1">
    <location>
        <begin position="1"/>
        <end position="22"/>
    </location>
</feature>
<protein>
    <submittedName>
        <fullName evidence="2">Uncharacterized protein</fullName>
    </submittedName>
</protein>
<feature type="chain" id="PRO_5002433518" evidence="1">
    <location>
        <begin position="23"/>
        <end position="54"/>
    </location>
</feature>
<evidence type="ECO:0000313" key="2">
    <source>
        <dbReference type="EMBL" id="JAH69075.1"/>
    </source>
</evidence>
<dbReference type="EMBL" id="GBXM01039502">
    <property type="protein sequence ID" value="JAH69075.1"/>
    <property type="molecule type" value="Transcribed_RNA"/>
</dbReference>
<dbReference type="AlphaFoldDB" id="A0A0E9UV44"/>
<name>A0A0E9UV44_ANGAN</name>
<evidence type="ECO:0000256" key="1">
    <source>
        <dbReference type="SAM" id="SignalP"/>
    </source>
</evidence>
<keyword evidence="1" id="KW-0732">Signal</keyword>